<dbReference type="SUPFAM" id="SSF47384">
    <property type="entry name" value="Homodimeric domain of signal transducing histidine kinase"/>
    <property type="match status" value="1"/>
</dbReference>
<evidence type="ECO:0000256" key="1">
    <source>
        <dbReference type="ARBA" id="ARBA00000085"/>
    </source>
</evidence>
<dbReference type="Pfam" id="PF02518">
    <property type="entry name" value="HATPase_c"/>
    <property type="match status" value="1"/>
</dbReference>
<keyword evidence="6 15" id="KW-0418">Kinase</keyword>
<organism evidence="15 16">
    <name type="scientific">Sagittula marina</name>
    <dbReference type="NCBI Taxonomy" id="943940"/>
    <lineage>
        <taxon>Bacteria</taxon>
        <taxon>Pseudomonadati</taxon>
        <taxon>Pseudomonadota</taxon>
        <taxon>Alphaproteobacteria</taxon>
        <taxon>Rhodobacterales</taxon>
        <taxon>Roseobacteraceae</taxon>
        <taxon>Sagittula</taxon>
    </lineage>
</organism>
<keyword evidence="3 11" id="KW-0597">Phosphoprotein</keyword>
<dbReference type="RefSeq" id="WP_344717068.1">
    <property type="nucleotide sequence ID" value="NZ_BAABBZ010000056.1"/>
</dbReference>
<evidence type="ECO:0000256" key="12">
    <source>
        <dbReference type="SAM" id="Phobius"/>
    </source>
</evidence>
<dbReference type="CDD" id="cd00082">
    <property type="entry name" value="HisKA"/>
    <property type="match status" value="1"/>
</dbReference>
<name>A0A7W6DYM6_9RHOB</name>
<feature type="transmembrane region" description="Helical" evidence="12">
    <location>
        <begin position="256"/>
        <end position="280"/>
    </location>
</feature>
<dbReference type="InterPro" id="IPR003661">
    <property type="entry name" value="HisK_dim/P_dom"/>
</dbReference>
<feature type="modified residue" description="4-aspartylphosphate" evidence="11">
    <location>
        <position position="743"/>
    </location>
</feature>
<evidence type="ECO:0000259" key="14">
    <source>
        <dbReference type="PROSITE" id="PS50110"/>
    </source>
</evidence>
<evidence type="ECO:0000256" key="10">
    <source>
        <dbReference type="ARBA" id="ARBA00068150"/>
    </source>
</evidence>
<dbReference type="FunFam" id="3.30.565.10:FF:000010">
    <property type="entry name" value="Sensor histidine kinase RcsC"/>
    <property type="match status" value="1"/>
</dbReference>
<dbReference type="SMART" id="SM00448">
    <property type="entry name" value="REC"/>
    <property type="match status" value="2"/>
</dbReference>
<dbReference type="GO" id="GO:0003677">
    <property type="term" value="F:DNA binding"/>
    <property type="evidence" value="ECO:0007669"/>
    <property type="project" value="UniProtKB-KW"/>
</dbReference>
<dbReference type="PANTHER" id="PTHR45339">
    <property type="entry name" value="HYBRID SIGNAL TRANSDUCTION HISTIDINE KINASE J"/>
    <property type="match status" value="1"/>
</dbReference>
<evidence type="ECO:0000256" key="8">
    <source>
        <dbReference type="ARBA" id="ARBA00023012"/>
    </source>
</evidence>
<keyword evidence="4" id="KW-0808">Transferase</keyword>
<dbReference type="Gene3D" id="1.10.287.130">
    <property type="match status" value="1"/>
</dbReference>
<dbReference type="InterPro" id="IPR036097">
    <property type="entry name" value="HisK_dim/P_sf"/>
</dbReference>
<comment type="catalytic activity">
    <reaction evidence="1">
        <text>ATP + protein L-histidine = ADP + protein N-phospho-L-histidine.</text>
        <dbReference type="EC" id="2.7.13.3"/>
    </reaction>
</comment>
<comment type="caution">
    <text evidence="11">Lacks conserved residue(s) required for the propagation of feature annotation.</text>
</comment>
<evidence type="ECO:0000256" key="4">
    <source>
        <dbReference type="ARBA" id="ARBA00022679"/>
    </source>
</evidence>
<dbReference type="AlphaFoldDB" id="A0A7W6DYM6"/>
<dbReference type="InterPro" id="IPR003594">
    <property type="entry name" value="HATPase_dom"/>
</dbReference>
<dbReference type="Gene3D" id="3.40.50.2300">
    <property type="match status" value="2"/>
</dbReference>
<evidence type="ECO:0000256" key="3">
    <source>
        <dbReference type="ARBA" id="ARBA00022553"/>
    </source>
</evidence>
<protein>
    <recommendedName>
        <fullName evidence="10">Sensory/regulatory protein RpfC</fullName>
        <ecNumber evidence="2">2.7.13.3</ecNumber>
    </recommendedName>
</protein>
<dbReference type="Proteomes" id="UP000541426">
    <property type="component" value="Unassembled WGS sequence"/>
</dbReference>
<dbReference type="SUPFAM" id="SSF55874">
    <property type="entry name" value="ATPase domain of HSP90 chaperone/DNA topoisomerase II/histidine kinase"/>
    <property type="match status" value="1"/>
</dbReference>
<feature type="transmembrane region" description="Helical" evidence="12">
    <location>
        <begin position="80"/>
        <end position="98"/>
    </location>
</feature>
<dbReference type="SMART" id="SM00388">
    <property type="entry name" value="HisKA"/>
    <property type="match status" value="1"/>
</dbReference>
<dbReference type="GO" id="GO:0005524">
    <property type="term" value="F:ATP binding"/>
    <property type="evidence" value="ECO:0007669"/>
    <property type="project" value="UniProtKB-KW"/>
</dbReference>
<sequence length="824" mass="89724">MTVAPSHWTANWCSSLVFPAVQTLGTMVNERVKEGKENAPAELPAPSACCASWLGTVQKTLISLPYACGGIMGFWRMRRFFYILAATVMAIALALWLGNRFALHTADVDLHNRARAAAYVWGNHLEIYANELADARKGISFPQSAFNDLNRHATAENVFDFKIFDTDGRILLSKLNPERPVNRGVVYKDTSIVQRVARTGQSEITFATKDGENGQVRHYAEVFHPLVRGGNVIGVYEVYMDVTDAAEDIQSLYRHLVLEVGLLIAALTLIPFAVGLFFWFQLKKTAQNLDLARQQAEEAEKIKSAFLANMSHEIRTPMNGVIAMAELLEQTSLSCEQRSVTATITSSAVALLSIINDILDFSKIEAGKMKVRPEPFDLLALVEDVACLFSPSAASKEVEICVESVLMAPVYVHGDSARLRQCLLNVVGNAVKFTPRGHVHITVDRNKSGLLLIKVADTGVGIPEDKLDHVFEEFSQIDDTDTRQFEGTGLGLAITLRLVRLMGGTLSAHSQAGTGSTFEILAPMPDTAVPVADASFWQTARRALSGVKVLVVERDPSTRSALGQLLKNLGIRPVLAATVAECVELSRHANVDGDAFDLLLIEYGLSDLAVDGLLAHRQTQGAITLPPAIMTLRADRNLAKSEITAMGFANVLRKPLTLETTARALCETLGRQLEHDGPSSDNGAATENTLLGKRILLAEDNATNQLVIQKLLGKSGATIHIASNGQEAVDLFCRLKPDVVLMDVSMPLMNGYDATRMIRTIEARGARDAVPIIALTANAMAEDRLACLNAGMSDFLSKPVRRAKLLAKLAKWSDDTKAPHSRRA</sequence>
<dbReference type="PROSITE" id="PS50109">
    <property type="entry name" value="HIS_KIN"/>
    <property type="match status" value="1"/>
</dbReference>
<keyword evidence="12" id="KW-1133">Transmembrane helix</keyword>
<dbReference type="EC" id="2.7.13.3" evidence="2"/>
<dbReference type="EMBL" id="JACIEJ010000012">
    <property type="protein sequence ID" value="MBB3987719.1"/>
    <property type="molecule type" value="Genomic_DNA"/>
</dbReference>
<accession>A0A7W6DYM6</accession>
<comment type="caution">
    <text evidence="15">The sequence shown here is derived from an EMBL/GenBank/DDBJ whole genome shotgun (WGS) entry which is preliminary data.</text>
</comment>
<dbReference type="InterPro" id="IPR004358">
    <property type="entry name" value="Sig_transdc_His_kin-like_C"/>
</dbReference>
<feature type="domain" description="Histidine kinase" evidence="13">
    <location>
        <begin position="309"/>
        <end position="526"/>
    </location>
</feature>
<dbReference type="Pfam" id="PF00072">
    <property type="entry name" value="Response_reg"/>
    <property type="match status" value="1"/>
</dbReference>
<dbReference type="InterPro" id="IPR005467">
    <property type="entry name" value="His_kinase_dom"/>
</dbReference>
<dbReference type="SUPFAM" id="SSF52172">
    <property type="entry name" value="CheY-like"/>
    <property type="match status" value="2"/>
</dbReference>
<dbReference type="Gene3D" id="3.30.565.10">
    <property type="entry name" value="Histidine kinase-like ATPase, C-terminal domain"/>
    <property type="match status" value="1"/>
</dbReference>
<dbReference type="InterPro" id="IPR001789">
    <property type="entry name" value="Sig_transdc_resp-reg_receiver"/>
</dbReference>
<evidence type="ECO:0000313" key="15">
    <source>
        <dbReference type="EMBL" id="MBB3987719.1"/>
    </source>
</evidence>
<evidence type="ECO:0000259" key="13">
    <source>
        <dbReference type="PROSITE" id="PS50109"/>
    </source>
</evidence>
<dbReference type="InterPro" id="IPR036890">
    <property type="entry name" value="HATPase_C_sf"/>
</dbReference>
<feature type="domain" description="Response regulatory" evidence="14">
    <location>
        <begin position="548"/>
        <end position="669"/>
    </location>
</feature>
<keyword evidence="8" id="KW-0902">Two-component regulatory system</keyword>
<feature type="domain" description="Response regulatory" evidence="14">
    <location>
        <begin position="694"/>
        <end position="813"/>
    </location>
</feature>
<dbReference type="PRINTS" id="PR00344">
    <property type="entry name" value="BCTRLSENSOR"/>
</dbReference>
<evidence type="ECO:0000313" key="16">
    <source>
        <dbReference type="Proteomes" id="UP000541426"/>
    </source>
</evidence>
<keyword evidence="15" id="KW-0238">DNA-binding</keyword>
<proteinExistence type="predicted"/>
<dbReference type="PROSITE" id="PS50110">
    <property type="entry name" value="RESPONSE_REGULATORY"/>
    <property type="match status" value="2"/>
</dbReference>
<keyword evidence="12" id="KW-0472">Membrane</keyword>
<dbReference type="CDD" id="cd17546">
    <property type="entry name" value="REC_hyHK_CKI1_RcsC-like"/>
    <property type="match status" value="1"/>
</dbReference>
<keyword evidence="16" id="KW-1185">Reference proteome</keyword>
<evidence type="ECO:0000256" key="9">
    <source>
        <dbReference type="ARBA" id="ARBA00064003"/>
    </source>
</evidence>
<evidence type="ECO:0000256" key="6">
    <source>
        <dbReference type="ARBA" id="ARBA00022777"/>
    </source>
</evidence>
<dbReference type="GO" id="GO:0000155">
    <property type="term" value="F:phosphorelay sensor kinase activity"/>
    <property type="evidence" value="ECO:0007669"/>
    <property type="project" value="InterPro"/>
</dbReference>
<evidence type="ECO:0000256" key="7">
    <source>
        <dbReference type="ARBA" id="ARBA00022840"/>
    </source>
</evidence>
<gene>
    <name evidence="15" type="ORF">GGQ68_004072</name>
</gene>
<evidence type="ECO:0000256" key="5">
    <source>
        <dbReference type="ARBA" id="ARBA00022741"/>
    </source>
</evidence>
<dbReference type="CDD" id="cd16922">
    <property type="entry name" value="HATPase_EvgS-ArcB-TorS-like"/>
    <property type="match status" value="1"/>
</dbReference>
<keyword evidence="5" id="KW-0547">Nucleotide-binding</keyword>
<keyword evidence="12" id="KW-0812">Transmembrane</keyword>
<evidence type="ECO:0000256" key="2">
    <source>
        <dbReference type="ARBA" id="ARBA00012438"/>
    </source>
</evidence>
<dbReference type="InterPro" id="IPR011006">
    <property type="entry name" value="CheY-like_superfamily"/>
</dbReference>
<dbReference type="SMART" id="SM00387">
    <property type="entry name" value="HATPase_c"/>
    <property type="match status" value="1"/>
</dbReference>
<comment type="subunit">
    <text evidence="9">At low DSF concentrations, interacts with RpfF.</text>
</comment>
<reference evidence="15 16" key="1">
    <citation type="submission" date="2020-08" db="EMBL/GenBank/DDBJ databases">
        <title>Genomic Encyclopedia of Type Strains, Phase IV (KMG-IV): sequencing the most valuable type-strain genomes for metagenomic binning, comparative biology and taxonomic classification.</title>
        <authorList>
            <person name="Goeker M."/>
        </authorList>
    </citation>
    <scope>NUCLEOTIDE SEQUENCE [LARGE SCALE GENOMIC DNA]</scope>
    <source>
        <strain evidence="15 16">DSM 102235</strain>
    </source>
</reference>
<dbReference type="FunFam" id="1.10.287.130:FF:000002">
    <property type="entry name" value="Two-component osmosensing histidine kinase"/>
    <property type="match status" value="1"/>
</dbReference>
<dbReference type="Pfam" id="PF00512">
    <property type="entry name" value="HisKA"/>
    <property type="match status" value="1"/>
</dbReference>
<dbReference type="PANTHER" id="PTHR45339:SF1">
    <property type="entry name" value="HYBRID SIGNAL TRANSDUCTION HISTIDINE KINASE J"/>
    <property type="match status" value="1"/>
</dbReference>
<keyword evidence="7" id="KW-0067">ATP-binding</keyword>
<evidence type="ECO:0000256" key="11">
    <source>
        <dbReference type="PROSITE-ProRule" id="PRU00169"/>
    </source>
</evidence>